<evidence type="ECO:0000313" key="3">
    <source>
        <dbReference type="EMBL" id="KAL3671012.1"/>
    </source>
</evidence>
<organism evidence="3 4">
    <name type="scientific">Phytophthora oleae</name>
    <dbReference type="NCBI Taxonomy" id="2107226"/>
    <lineage>
        <taxon>Eukaryota</taxon>
        <taxon>Sar</taxon>
        <taxon>Stramenopiles</taxon>
        <taxon>Oomycota</taxon>
        <taxon>Peronosporomycetes</taxon>
        <taxon>Peronosporales</taxon>
        <taxon>Peronosporaceae</taxon>
        <taxon>Phytophthora</taxon>
    </lineage>
</organism>
<keyword evidence="4" id="KW-1185">Reference proteome</keyword>
<protein>
    <recommendedName>
        <fullName evidence="5">RxLR effector protein</fullName>
    </recommendedName>
</protein>
<name>A0ABD3FVQ2_9STRA</name>
<dbReference type="AlphaFoldDB" id="A0ABD3FVQ2"/>
<evidence type="ECO:0008006" key="5">
    <source>
        <dbReference type="Google" id="ProtNLM"/>
    </source>
</evidence>
<keyword evidence="2" id="KW-0732">Signal</keyword>
<evidence type="ECO:0000313" key="4">
    <source>
        <dbReference type="Proteomes" id="UP001632037"/>
    </source>
</evidence>
<dbReference type="PROSITE" id="PS51257">
    <property type="entry name" value="PROKAR_LIPOPROTEIN"/>
    <property type="match status" value="1"/>
</dbReference>
<feature type="transmembrane region" description="Helical" evidence="1">
    <location>
        <begin position="138"/>
        <end position="156"/>
    </location>
</feature>
<evidence type="ECO:0000256" key="2">
    <source>
        <dbReference type="SAM" id="SignalP"/>
    </source>
</evidence>
<dbReference type="EMBL" id="JBIMZQ010000006">
    <property type="protein sequence ID" value="KAL3671012.1"/>
    <property type="molecule type" value="Genomic_DNA"/>
</dbReference>
<keyword evidence="1" id="KW-0472">Membrane</keyword>
<keyword evidence="1" id="KW-0812">Transmembrane</keyword>
<evidence type="ECO:0000256" key="1">
    <source>
        <dbReference type="SAM" id="Phobius"/>
    </source>
</evidence>
<feature type="chain" id="PRO_5044838904" description="RxLR effector protein" evidence="2">
    <location>
        <begin position="24"/>
        <end position="163"/>
    </location>
</feature>
<dbReference type="Proteomes" id="UP001632037">
    <property type="component" value="Unassembled WGS sequence"/>
</dbReference>
<gene>
    <name evidence="3" type="ORF">V7S43_004196</name>
</gene>
<comment type="caution">
    <text evidence="3">The sequence shown here is derived from an EMBL/GenBank/DDBJ whole genome shotgun (WGS) entry which is preliminary data.</text>
</comment>
<accession>A0ABD3FVQ2</accession>
<sequence length="163" mass="17747">MTIRLRALTVHVLVLVLVSFAASCVNLASSEPHAYIRTVAPGYDAKDVNGDNHVRHLKENRELIEGEALPTNIETEERVSWSSASKLLGRLKARINGNAGAKTEKLTGTQVKTVSREVAGVVSKDPKAWPAIKTSLKVLYGTVLFALIAAGVYAVIHQLRNYM</sequence>
<feature type="signal peptide" evidence="2">
    <location>
        <begin position="1"/>
        <end position="23"/>
    </location>
</feature>
<proteinExistence type="predicted"/>
<reference evidence="3 4" key="1">
    <citation type="submission" date="2024-09" db="EMBL/GenBank/DDBJ databases">
        <title>Genome sequencing and assembly of Phytophthora oleae, isolate VK10A, causative agent of rot of olive drupes.</title>
        <authorList>
            <person name="Conti Taguali S."/>
            <person name="Riolo M."/>
            <person name="La Spada F."/>
            <person name="Cacciola S.O."/>
            <person name="Dionisio G."/>
        </authorList>
    </citation>
    <scope>NUCLEOTIDE SEQUENCE [LARGE SCALE GENOMIC DNA]</scope>
    <source>
        <strain evidence="3 4">VK10A</strain>
    </source>
</reference>
<keyword evidence="1" id="KW-1133">Transmembrane helix</keyword>